<dbReference type="AlphaFoldDB" id="A0A3N4LG32"/>
<keyword evidence="2" id="KW-1185">Reference proteome</keyword>
<dbReference type="OrthoDB" id="5425140at2759"/>
<dbReference type="Proteomes" id="UP000267821">
    <property type="component" value="Unassembled WGS sequence"/>
</dbReference>
<protein>
    <submittedName>
        <fullName evidence="1">Uncharacterized protein</fullName>
    </submittedName>
</protein>
<name>A0A3N4LG32_9PEZI</name>
<dbReference type="InParanoid" id="A0A3N4LG32"/>
<organism evidence="1 2">
    <name type="scientific">Terfezia boudieri ATCC MYA-4762</name>
    <dbReference type="NCBI Taxonomy" id="1051890"/>
    <lineage>
        <taxon>Eukaryota</taxon>
        <taxon>Fungi</taxon>
        <taxon>Dikarya</taxon>
        <taxon>Ascomycota</taxon>
        <taxon>Pezizomycotina</taxon>
        <taxon>Pezizomycetes</taxon>
        <taxon>Pezizales</taxon>
        <taxon>Pezizaceae</taxon>
        <taxon>Terfezia</taxon>
    </lineage>
</organism>
<gene>
    <name evidence="1" type="ORF">L211DRAFT_897370</name>
</gene>
<sequence>MRDFDTWLRWWDDYDSSDKPAPNCWKKASDALHVPDGLVEVSLFDLLVQQFDPTVDAQQAELELDSYRWNPLDKKGLGVVPFRGHAAWGSKCKAIRNTFPDWLKKQIRMTATEDDFWKGVTASVNTELVDRLERSCPICLKPGHTADDLKSAYNYPLIDVLTKELLIQLPTRFTTFKDPKEPEYVAKEGFLRENKEPSEDEVDNMMDIMGKADEEMDELPS</sequence>
<evidence type="ECO:0000313" key="1">
    <source>
        <dbReference type="EMBL" id="RPB19641.1"/>
    </source>
</evidence>
<reference evidence="1 2" key="1">
    <citation type="journal article" date="2018" name="Nat. Ecol. Evol.">
        <title>Pezizomycetes genomes reveal the molecular basis of ectomycorrhizal truffle lifestyle.</title>
        <authorList>
            <person name="Murat C."/>
            <person name="Payen T."/>
            <person name="Noel B."/>
            <person name="Kuo A."/>
            <person name="Morin E."/>
            <person name="Chen J."/>
            <person name="Kohler A."/>
            <person name="Krizsan K."/>
            <person name="Balestrini R."/>
            <person name="Da Silva C."/>
            <person name="Montanini B."/>
            <person name="Hainaut M."/>
            <person name="Levati E."/>
            <person name="Barry K.W."/>
            <person name="Belfiori B."/>
            <person name="Cichocki N."/>
            <person name="Clum A."/>
            <person name="Dockter R.B."/>
            <person name="Fauchery L."/>
            <person name="Guy J."/>
            <person name="Iotti M."/>
            <person name="Le Tacon F."/>
            <person name="Lindquist E.A."/>
            <person name="Lipzen A."/>
            <person name="Malagnac F."/>
            <person name="Mello A."/>
            <person name="Molinier V."/>
            <person name="Miyauchi S."/>
            <person name="Poulain J."/>
            <person name="Riccioni C."/>
            <person name="Rubini A."/>
            <person name="Sitrit Y."/>
            <person name="Splivallo R."/>
            <person name="Traeger S."/>
            <person name="Wang M."/>
            <person name="Zifcakova L."/>
            <person name="Wipf D."/>
            <person name="Zambonelli A."/>
            <person name="Paolocci F."/>
            <person name="Nowrousian M."/>
            <person name="Ottonello S."/>
            <person name="Baldrian P."/>
            <person name="Spatafora J.W."/>
            <person name="Henrissat B."/>
            <person name="Nagy L.G."/>
            <person name="Aury J.M."/>
            <person name="Wincker P."/>
            <person name="Grigoriev I.V."/>
            <person name="Bonfante P."/>
            <person name="Martin F.M."/>
        </authorList>
    </citation>
    <scope>NUCLEOTIDE SEQUENCE [LARGE SCALE GENOMIC DNA]</scope>
    <source>
        <strain evidence="1 2">ATCC MYA-4762</strain>
    </source>
</reference>
<evidence type="ECO:0000313" key="2">
    <source>
        <dbReference type="Proteomes" id="UP000267821"/>
    </source>
</evidence>
<proteinExistence type="predicted"/>
<accession>A0A3N4LG32</accession>
<dbReference type="EMBL" id="ML121586">
    <property type="protein sequence ID" value="RPB19641.1"/>
    <property type="molecule type" value="Genomic_DNA"/>
</dbReference>